<feature type="signal peptide" evidence="1">
    <location>
        <begin position="1"/>
        <end position="23"/>
    </location>
</feature>
<comment type="caution">
    <text evidence="2">The sequence shown here is derived from an EMBL/GenBank/DDBJ whole genome shotgun (WGS) entry which is preliminary data.</text>
</comment>
<dbReference type="Proteomes" id="UP000247591">
    <property type="component" value="Unassembled WGS sequence"/>
</dbReference>
<dbReference type="OrthoDB" id="9871818at2"/>
<dbReference type="AlphaFoldDB" id="A0A318RM48"/>
<dbReference type="EMBL" id="QJSP01000005">
    <property type="protein sequence ID" value="PYE18149.1"/>
    <property type="molecule type" value="Genomic_DNA"/>
</dbReference>
<keyword evidence="1" id="KW-0732">Signal</keyword>
<evidence type="ECO:0000256" key="1">
    <source>
        <dbReference type="SAM" id="SignalP"/>
    </source>
</evidence>
<protein>
    <submittedName>
        <fullName evidence="2">Uncharacterized protein</fullName>
    </submittedName>
</protein>
<reference evidence="2 3" key="1">
    <citation type="submission" date="2018-06" db="EMBL/GenBank/DDBJ databases">
        <title>Genomic Encyclopedia of Type Strains, Phase IV (KMG-IV): sequencing the most valuable type-strain genomes for metagenomic binning, comparative biology and taxonomic classification.</title>
        <authorList>
            <person name="Goeker M."/>
        </authorList>
    </citation>
    <scope>NUCLEOTIDE SEQUENCE [LARGE SCALE GENOMIC DNA]</scope>
    <source>
        <strain evidence="2 3">DSM 45521</strain>
    </source>
</reference>
<evidence type="ECO:0000313" key="2">
    <source>
        <dbReference type="EMBL" id="PYE18149.1"/>
    </source>
</evidence>
<dbReference type="InterPro" id="IPR006311">
    <property type="entry name" value="TAT_signal"/>
</dbReference>
<keyword evidence="3" id="KW-1185">Reference proteome</keyword>
<dbReference type="RefSeq" id="WP_110469491.1">
    <property type="nucleotide sequence ID" value="NZ_QJSP01000005.1"/>
</dbReference>
<organism evidence="2 3">
    <name type="scientific">Williamsia limnetica</name>
    <dbReference type="NCBI Taxonomy" id="882452"/>
    <lineage>
        <taxon>Bacteria</taxon>
        <taxon>Bacillati</taxon>
        <taxon>Actinomycetota</taxon>
        <taxon>Actinomycetes</taxon>
        <taxon>Mycobacteriales</taxon>
        <taxon>Nocardiaceae</taxon>
        <taxon>Williamsia</taxon>
    </lineage>
</organism>
<feature type="chain" id="PRO_5016278783" evidence="1">
    <location>
        <begin position="24"/>
        <end position="113"/>
    </location>
</feature>
<evidence type="ECO:0000313" key="3">
    <source>
        <dbReference type="Proteomes" id="UP000247591"/>
    </source>
</evidence>
<proteinExistence type="predicted"/>
<gene>
    <name evidence="2" type="ORF">DFR67_105294</name>
</gene>
<sequence>MNLKRRVLTVGAGLVIAGAGALAAAPVASALAVTPAPGGAYVHLNSGEARVLHDAQIGDAVNQVVPQRDDRYGQQLGTFIDTWSGYAATSPTGHFWVGVTGLPEGTWHVGYNR</sequence>
<dbReference type="PROSITE" id="PS51318">
    <property type="entry name" value="TAT"/>
    <property type="match status" value="1"/>
</dbReference>
<accession>A0A318RM48</accession>
<name>A0A318RM48_WILLI</name>